<dbReference type="Proteomes" id="UP001148838">
    <property type="component" value="Unassembled WGS sequence"/>
</dbReference>
<name>A0ABQ8S145_PERAM</name>
<accession>A0ABQ8S145</accession>
<evidence type="ECO:0000256" key="1">
    <source>
        <dbReference type="SAM" id="MobiDB-lite"/>
    </source>
</evidence>
<gene>
    <name evidence="2" type="ORF">ANN_25228</name>
</gene>
<feature type="compositionally biased region" description="Basic and acidic residues" evidence="1">
    <location>
        <begin position="21"/>
        <end position="37"/>
    </location>
</feature>
<protein>
    <submittedName>
        <fullName evidence="2">Uncharacterized protein</fullName>
    </submittedName>
</protein>
<proteinExistence type="predicted"/>
<evidence type="ECO:0000313" key="2">
    <source>
        <dbReference type="EMBL" id="KAJ4427580.1"/>
    </source>
</evidence>
<reference evidence="2 3" key="1">
    <citation type="journal article" date="2022" name="Allergy">
        <title>Genome assembly and annotation of Periplaneta americana reveal a comprehensive cockroach allergen profile.</title>
        <authorList>
            <person name="Wang L."/>
            <person name="Xiong Q."/>
            <person name="Saelim N."/>
            <person name="Wang L."/>
            <person name="Nong W."/>
            <person name="Wan A.T."/>
            <person name="Shi M."/>
            <person name="Liu X."/>
            <person name="Cao Q."/>
            <person name="Hui J.H.L."/>
            <person name="Sookrung N."/>
            <person name="Leung T.F."/>
            <person name="Tungtrongchitr A."/>
            <person name="Tsui S.K.W."/>
        </authorList>
    </citation>
    <scope>NUCLEOTIDE SEQUENCE [LARGE SCALE GENOMIC DNA]</scope>
    <source>
        <strain evidence="2">PWHHKU_190912</strain>
    </source>
</reference>
<feature type="region of interest" description="Disordered" evidence="1">
    <location>
        <begin position="1"/>
        <end position="45"/>
    </location>
</feature>
<organism evidence="2 3">
    <name type="scientific">Periplaneta americana</name>
    <name type="common">American cockroach</name>
    <name type="synonym">Blatta americana</name>
    <dbReference type="NCBI Taxonomy" id="6978"/>
    <lineage>
        <taxon>Eukaryota</taxon>
        <taxon>Metazoa</taxon>
        <taxon>Ecdysozoa</taxon>
        <taxon>Arthropoda</taxon>
        <taxon>Hexapoda</taxon>
        <taxon>Insecta</taxon>
        <taxon>Pterygota</taxon>
        <taxon>Neoptera</taxon>
        <taxon>Polyneoptera</taxon>
        <taxon>Dictyoptera</taxon>
        <taxon>Blattodea</taxon>
        <taxon>Blattoidea</taxon>
        <taxon>Blattidae</taxon>
        <taxon>Blattinae</taxon>
        <taxon>Periplaneta</taxon>
    </lineage>
</organism>
<evidence type="ECO:0000313" key="3">
    <source>
        <dbReference type="Proteomes" id="UP001148838"/>
    </source>
</evidence>
<comment type="caution">
    <text evidence="2">The sequence shown here is derived from an EMBL/GenBank/DDBJ whole genome shotgun (WGS) entry which is preliminary data.</text>
</comment>
<dbReference type="EMBL" id="JAJSOF020000038">
    <property type="protein sequence ID" value="KAJ4427580.1"/>
    <property type="molecule type" value="Genomic_DNA"/>
</dbReference>
<keyword evidence="3" id="KW-1185">Reference proteome</keyword>
<sequence>MSPGSSTESYPAFARIGLRGKPREKPQPDNLPDRDSNPGHLVSQPDALTVTPQWKFLDLAKGGICIYVLDSSKSLLGYTRCILVNQPALKKLKVRIYKTVILLVLLYGCETWTLTLREEEEERQRVFENKVLKKIFGAKKDEDEKMEKVTQHRIARIVFFT</sequence>